<evidence type="ECO:0000256" key="3">
    <source>
        <dbReference type="ARBA" id="ARBA00023027"/>
    </source>
</evidence>
<accession>A0A3M0G5U3</accession>
<dbReference type="GO" id="GO:0016491">
    <property type="term" value="F:oxidoreductase activity"/>
    <property type="evidence" value="ECO:0007669"/>
    <property type="project" value="UniProtKB-KW"/>
</dbReference>
<name>A0A3M0G5U3_9ACTN</name>
<organism evidence="5 6">
    <name type="scientific">Tessaracoccus antarcticus</name>
    <dbReference type="NCBI Taxonomy" id="2479848"/>
    <lineage>
        <taxon>Bacteria</taxon>
        <taxon>Bacillati</taxon>
        <taxon>Actinomycetota</taxon>
        <taxon>Actinomycetes</taxon>
        <taxon>Propionibacteriales</taxon>
        <taxon>Propionibacteriaceae</taxon>
        <taxon>Tessaracoccus</taxon>
    </lineage>
</organism>
<evidence type="ECO:0000313" key="6">
    <source>
        <dbReference type="Proteomes" id="UP000275256"/>
    </source>
</evidence>
<dbReference type="Pfam" id="PF01370">
    <property type="entry name" value="Epimerase"/>
    <property type="match status" value="1"/>
</dbReference>
<dbReference type="InterPro" id="IPR001509">
    <property type="entry name" value="Epimerase_deHydtase"/>
</dbReference>
<keyword evidence="3" id="KW-0520">NAD</keyword>
<dbReference type="SUPFAM" id="SSF51735">
    <property type="entry name" value="NAD(P)-binding Rossmann-fold domains"/>
    <property type="match status" value="1"/>
</dbReference>
<reference evidence="5 6" key="1">
    <citation type="submission" date="2018-10" db="EMBL/GenBank/DDBJ databases">
        <title>Tessaracoccus antarcticuss sp. nov., isolated from sediment.</title>
        <authorList>
            <person name="Zhou L.Y."/>
            <person name="Du Z.J."/>
        </authorList>
    </citation>
    <scope>NUCLEOTIDE SEQUENCE [LARGE SCALE GENOMIC DNA]</scope>
    <source>
        <strain evidence="5 6">JDX10</strain>
    </source>
</reference>
<evidence type="ECO:0000256" key="2">
    <source>
        <dbReference type="ARBA" id="ARBA00023002"/>
    </source>
</evidence>
<dbReference type="Proteomes" id="UP000275256">
    <property type="component" value="Unassembled WGS sequence"/>
</dbReference>
<dbReference type="PANTHER" id="PTHR43103:SF5">
    <property type="entry name" value="4-EPIMERASE, PUTATIVE (AFU_ORTHOLOGUE AFUA_7G00360)-RELATED"/>
    <property type="match status" value="1"/>
</dbReference>
<comment type="caution">
    <text evidence="5">The sequence shown here is derived from an EMBL/GenBank/DDBJ whole genome shotgun (WGS) entry which is preliminary data.</text>
</comment>
<gene>
    <name evidence="5" type="ORF">EAX62_11130</name>
</gene>
<dbReference type="AlphaFoldDB" id="A0A3M0G5U3"/>
<proteinExistence type="inferred from homology"/>
<evidence type="ECO:0000313" key="5">
    <source>
        <dbReference type="EMBL" id="RMB60224.1"/>
    </source>
</evidence>
<keyword evidence="6" id="KW-1185">Reference proteome</keyword>
<dbReference type="Gene3D" id="3.40.50.720">
    <property type="entry name" value="NAD(P)-binding Rossmann-like Domain"/>
    <property type="match status" value="1"/>
</dbReference>
<evidence type="ECO:0000259" key="4">
    <source>
        <dbReference type="Pfam" id="PF01370"/>
    </source>
</evidence>
<comment type="similarity">
    <text evidence="1">Belongs to the NAD(P)-dependent epimerase/dehydratase family.</text>
</comment>
<dbReference type="EMBL" id="REFW01000002">
    <property type="protein sequence ID" value="RMB60224.1"/>
    <property type="molecule type" value="Genomic_DNA"/>
</dbReference>
<protein>
    <submittedName>
        <fullName evidence="5">NAD(P)-dependent oxidoreductase</fullName>
    </submittedName>
</protein>
<evidence type="ECO:0000256" key="1">
    <source>
        <dbReference type="ARBA" id="ARBA00007637"/>
    </source>
</evidence>
<dbReference type="InterPro" id="IPR036291">
    <property type="entry name" value="NAD(P)-bd_dom_sf"/>
</dbReference>
<sequence length="295" mass="31990">MNWRSSGDGFRGSDEARCSMRVVVTGGSGRVGQVTVRGLAAAGHHVVIADRVPPSPDGEWGEGFVGVSADNHADLLDACGGADAIVHLAGFPKPEGYPPHLVHNNNVTASYNVLCVAIELGMRRVVMASSVNAMGLTWSRAPAFDYFPVDEDHATRNEDPYSLSKWVGEQQADSVVRLHPDLSVASLRLHMFMRDRAEAQRNSSGDLSEGAARGLWGYTTHRMWIDACRLALTADLSGHEVFFVVADRTVLDEDSEAFARSRHPGTQIRGQLSGNQGFFDCGKAKRILGWSGRDD</sequence>
<keyword evidence="2" id="KW-0560">Oxidoreductase</keyword>
<feature type="domain" description="NAD-dependent epimerase/dehydratase" evidence="4">
    <location>
        <begin position="22"/>
        <end position="189"/>
    </location>
</feature>
<dbReference type="PANTHER" id="PTHR43103">
    <property type="entry name" value="NUCLEOSIDE-DIPHOSPHATE-SUGAR EPIMERASE"/>
    <property type="match status" value="1"/>
</dbReference>